<dbReference type="AlphaFoldDB" id="A0A553QLM4"/>
<dbReference type="OrthoDB" id="545063at2759"/>
<evidence type="ECO:0000313" key="5">
    <source>
        <dbReference type="EMBL" id="TRY90618.1"/>
    </source>
</evidence>
<evidence type="ECO:0000313" key="6">
    <source>
        <dbReference type="Proteomes" id="UP000316079"/>
    </source>
</evidence>
<comment type="similarity">
    <text evidence="1">Belongs to the PIH1 family.</text>
</comment>
<dbReference type="Pfam" id="PF08190">
    <property type="entry name" value="PIH1"/>
    <property type="match status" value="1"/>
</dbReference>
<evidence type="ECO:0000256" key="2">
    <source>
        <dbReference type="ARBA" id="ARBA00040541"/>
    </source>
</evidence>
<gene>
    <name evidence="5" type="ORF">DNTS_003686</name>
</gene>
<name>A0A553QLM4_9TELE</name>
<dbReference type="GO" id="GO:0005737">
    <property type="term" value="C:cytoplasm"/>
    <property type="evidence" value="ECO:0007669"/>
    <property type="project" value="TreeGrafter"/>
</dbReference>
<dbReference type="PANTHER" id="PTHR22997:SF6">
    <property type="entry name" value="PIH1 DOMAIN-CONTAINING PROTEIN 2"/>
    <property type="match status" value="1"/>
</dbReference>
<dbReference type="Pfam" id="PF18201">
    <property type="entry name" value="PIH1_CS"/>
    <property type="match status" value="1"/>
</dbReference>
<dbReference type="EMBL" id="SRMA01025833">
    <property type="protein sequence ID" value="TRY90618.1"/>
    <property type="molecule type" value="Genomic_DNA"/>
</dbReference>
<evidence type="ECO:0000256" key="1">
    <source>
        <dbReference type="ARBA" id="ARBA00008511"/>
    </source>
</evidence>
<proteinExistence type="inferred from homology"/>
<accession>A0A553QLM4</accession>
<feature type="domain" description="PIH1 N-terminal" evidence="3">
    <location>
        <begin position="44"/>
        <end position="167"/>
    </location>
</feature>
<evidence type="ECO:0000259" key="4">
    <source>
        <dbReference type="Pfam" id="PF18201"/>
    </source>
</evidence>
<dbReference type="PANTHER" id="PTHR22997">
    <property type="entry name" value="PIH1 DOMAIN-CONTAINING PROTEIN 1"/>
    <property type="match status" value="1"/>
</dbReference>
<dbReference type="GO" id="GO:0000492">
    <property type="term" value="P:box C/D snoRNP assembly"/>
    <property type="evidence" value="ECO:0007669"/>
    <property type="project" value="TreeGrafter"/>
</dbReference>
<reference evidence="5 6" key="1">
    <citation type="journal article" date="2019" name="Sci. Data">
        <title>Hybrid genome assembly and annotation of Danionella translucida.</title>
        <authorList>
            <person name="Kadobianskyi M."/>
            <person name="Schulze L."/>
            <person name="Schuelke M."/>
            <person name="Judkewitz B."/>
        </authorList>
    </citation>
    <scope>NUCLEOTIDE SEQUENCE [LARGE SCALE GENOMIC DNA]</scope>
    <source>
        <strain evidence="5 6">Bolton</strain>
    </source>
</reference>
<comment type="caution">
    <text evidence="5">The sequence shown here is derived from an EMBL/GenBank/DDBJ whole genome shotgun (WGS) entry which is preliminary data.</text>
</comment>
<dbReference type="InterPro" id="IPR041442">
    <property type="entry name" value="PIH1D1/2/3_CS-like"/>
</dbReference>
<dbReference type="STRING" id="623744.A0A553QLM4"/>
<dbReference type="GO" id="GO:0097255">
    <property type="term" value="C:R2TP complex"/>
    <property type="evidence" value="ECO:0007669"/>
    <property type="project" value="TreeGrafter"/>
</dbReference>
<sequence>MAIPFKDKNDVLQQAIQVWSMLDEMSESNPEEYQSFIERQLRDGAVFHSTPQPHVCITTTIRGEKEGKMYINICGWKRVPAPKSDGDPIPVFGGRMETVNLEKEQYSVVEVLFNPGVLQKTEKNKLEKKKLNLLALNFIGEQHNLTLSQHYKLIKEKLKGTVQDMKQRVTMTKTSKSSELELQKMDILYTVFVDTPLLQQISSLRLAESKEDSSIKLSIEQEAPVRPALIEVISSTESEKSQPQQPKHQLSVCTNVGSGSTKILQLVVELPGVRSVSQCQLSISQDDVVLEVEDIYLLHLQFPEMVKEETCTAAFNKKKQSLKVTVNVQ</sequence>
<dbReference type="InterPro" id="IPR050734">
    <property type="entry name" value="PIH1/Kintoun_subfamily"/>
</dbReference>
<dbReference type="Proteomes" id="UP000316079">
    <property type="component" value="Unassembled WGS sequence"/>
</dbReference>
<dbReference type="InterPro" id="IPR012981">
    <property type="entry name" value="PIH1_N"/>
</dbReference>
<evidence type="ECO:0000259" key="3">
    <source>
        <dbReference type="Pfam" id="PF08190"/>
    </source>
</evidence>
<keyword evidence="6" id="KW-1185">Reference proteome</keyword>
<organism evidence="5 6">
    <name type="scientific">Danionella cerebrum</name>
    <dbReference type="NCBI Taxonomy" id="2873325"/>
    <lineage>
        <taxon>Eukaryota</taxon>
        <taxon>Metazoa</taxon>
        <taxon>Chordata</taxon>
        <taxon>Craniata</taxon>
        <taxon>Vertebrata</taxon>
        <taxon>Euteleostomi</taxon>
        <taxon>Actinopterygii</taxon>
        <taxon>Neopterygii</taxon>
        <taxon>Teleostei</taxon>
        <taxon>Ostariophysi</taxon>
        <taxon>Cypriniformes</taxon>
        <taxon>Danionidae</taxon>
        <taxon>Danioninae</taxon>
        <taxon>Danionella</taxon>
    </lineage>
</organism>
<dbReference type="GO" id="GO:0006364">
    <property type="term" value="P:rRNA processing"/>
    <property type="evidence" value="ECO:0007669"/>
    <property type="project" value="TreeGrafter"/>
</dbReference>
<feature type="domain" description="PIH1D1/2/3 CS-like" evidence="4">
    <location>
        <begin position="260"/>
        <end position="328"/>
    </location>
</feature>
<dbReference type="GO" id="GO:1990904">
    <property type="term" value="C:ribonucleoprotein complex"/>
    <property type="evidence" value="ECO:0007669"/>
    <property type="project" value="TreeGrafter"/>
</dbReference>
<protein>
    <recommendedName>
        <fullName evidence="2">PIH1 domain-containing protein 2</fullName>
    </recommendedName>
</protein>